<dbReference type="Gramene" id="EOY12534">
    <property type="protein sequence ID" value="EOY12534"/>
    <property type="gene ID" value="TCM_031051"/>
</dbReference>
<dbReference type="HOGENOM" id="CLU_2982957_0_0_1"/>
<feature type="chain" id="PRO_5001602469" description="Lipoprotein" evidence="2">
    <location>
        <begin position="27"/>
        <end position="58"/>
    </location>
</feature>
<feature type="signal peptide" evidence="2">
    <location>
        <begin position="1"/>
        <end position="26"/>
    </location>
</feature>
<organism evidence="3 4">
    <name type="scientific">Theobroma cacao</name>
    <name type="common">Cacao</name>
    <name type="synonym">Cocoa</name>
    <dbReference type="NCBI Taxonomy" id="3641"/>
    <lineage>
        <taxon>Eukaryota</taxon>
        <taxon>Viridiplantae</taxon>
        <taxon>Streptophyta</taxon>
        <taxon>Embryophyta</taxon>
        <taxon>Tracheophyta</taxon>
        <taxon>Spermatophyta</taxon>
        <taxon>Magnoliopsida</taxon>
        <taxon>eudicotyledons</taxon>
        <taxon>Gunneridae</taxon>
        <taxon>Pentapetalae</taxon>
        <taxon>rosids</taxon>
        <taxon>malvids</taxon>
        <taxon>Malvales</taxon>
        <taxon>Malvaceae</taxon>
        <taxon>Byttnerioideae</taxon>
        <taxon>Theobroma</taxon>
    </lineage>
</organism>
<name>A0A061FDG6_THECC</name>
<feature type="region of interest" description="Disordered" evidence="1">
    <location>
        <begin position="31"/>
        <end position="58"/>
    </location>
</feature>
<protein>
    <recommendedName>
        <fullName evidence="5">Lipoprotein</fullName>
    </recommendedName>
</protein>
<dbReference type="Proteomes" id="UP000026915">
    <property type="component" value="Chromosome 7"/>
</dbReference>
<evidence type="ECO:0000313" key="3">
    <source>
        <dbReference type="EMBL" id="EOY12534.1"/>
    </source>
</evidence>
<reference evidence="3 4" key="1">
    <citation type="journal article" date="2013" name="Genome Biol.">
        <title>The genome sequence of the most widely cultivated cacao type and its use to identify candidate genes regulating pod color.</title>
        <authorList>
            <person name="Motamayor J.C."/>
            <person name="Mockaitis K."/>
            <person name="Schmutz J."/>
            <person name="Haiminen N."/>
            <person name="Iii D.L."/>
            <person name="Cornejo O."/>
            <person name="Findley S.D."/>
            <person name="Zheng P."/>
            <person name="Utro F."/>
            <person name="Royaert S."/>
            <person name="Saski C."/>
            <person name="Jenkins J."/>
            <person name="Podicheti R."/>
            <person name="Zhao M."/>
            <person name="Scheffler B.E."/>
            <person name="Stack J.C."/>
            <person name="Feltus F.A."/>
            <person name="Mustiga G.M."/>
            <person name="Amores F."/>
            <person name="Phillips W."/>
            <person name="Marelli J.P."/>
            <person name="May G.D."/>
            <person name="Shapiro H."/>
            <person name="Ma J."/>
            <person name="Bustamante C.D."/>
            <person name="Schnell R.J."/>
            <person name="Main D."/>
            <person name="Gilbert D."/>
            <person name="Parida L."/>
            <person name="Kuhn D.N."/>
        </authorList>
    </citation>
    <scope>NUCLEOTIDE SEQUENCE [LARGE SCALE GENOMIC DNA]</scope>
    <source>
        <strain evidence="4">cv. Matina 1-6</strain>
    </source>
</reference>
<dbReference type="EMBL" id="CM001885">
    <property type="protein sequence ID" value="EOY12534.1"/>
    <property type="molecule type" value="Genomic_DNA"/>
</dbReference>
<dbReference type="AlphaFoldDB" id="A0A061FDG6"/>
<keyword evidence="4" id="KW-1185">Reference proteome</keyword>
<evidence type="ECO:0000256" key="2">
    <source>
        <dbReference type="SAM" id="SignalP"/>
    </source>
</evidence>
<evidence type="ECO:0000313" key="4">
    <source>
        <dbReference type="Proteomes" id="UP000026915"/>
    </source>
</evidence>
<feature type="compositionally biased region" description="Polar residues" evidence="1">
    <location>
        <begin position="49"/>
        <end position="58"/>
    </location>
</feature>
<dbReference type="InParanoid" id="A0A061FDG6"/>
<evidence type="ECO:0000256" key="1">
    <source>
        <dbReference type="SAM" id="MobiDB-lite"/>
    </source>
</evidence>
<accession>A0A061FDG6</accession>
<proteinExistence type="predicted"/>
<gene>
    <name evidence="3" type="ORF">TCM_031051</name>
</gene>
<evidence type="ECO:0008006" key="5">
    <source>
        <dbReference type="Google" id="ProtNLM"/>
    </source>
</evidence>
<keyword evidence="2" id="KW-0732">Signal</keyword>
<sequence length="58" mass="6518">MFFPMYMEKTFGILFWDLLFATFGCCKVSKNSQSKNVPNCGKDVKSRPESSGLTLISS</sequence>